<dbReference type="AlphaFoldDB" id="A0A0D0BC36"/>
<dbReference type="EMBL" id="KN834851">
    <property type="protein sequence ID" value="KIK51951.1"/>
    <property type="molecule type" value="Genomic_DNA"/>
</dbReference>
<name>A0A0D0BC36_9AGAR</name>
<evidence type="ECO:0000313" key="1">
    <source>
        <dbReference type="EMBL" id="KIK51951.1"/>
    </source>
</evidence>
<sequence length="153" mass="16651">MDSTQSLSGNSLMWNVFYFSLSSTFGGNPPAGLQDLPAGKQDAGFVKEQMTNKLAGVKVTPNSTQYQYIGWKLGLMYRIVFDGSLVVVVYGLFCLREIGSTAIFDLEHILEMTAASTGLHESAVILQFGSTLITGMFFFESGGGHQRVAFEVD</sequence>
<organism evidence="1 2">
    <name type="scientific">Collybiopsis luxurians FD-317 M1</name>
    <dbReference type="NCBI Taxonomy" id="944289"/>
    <lineage>
        <taxon>Eukaryota</taxon>
        <taxon>Fungi</taxon>
        <taxon>Dikarya</taxon>
        <taxon>Basidiomycota</taxon>
        <taxon>Agaricomycotina</taxon>
        <taxon>Agaricomycetes</taxon>
        <taxon>Agaricomycetidae</taxon>
        <taxon>Agaricales</taxon>
        <taxon>Marasmiineae</taxon>
        <taxon>Omphalotaceae</taxon>
        <taxon>Collybiopsis</taxon>
        <taxon>Collybiopsis luxurians</taxon>
    </lineage>
</organism>
<accession>A0A0D0BC36</accession>
<dbReference type="OrthoDB" id="3158487at2759"/>
<keyword evidence="2" id="KW-1185">Reference proteome</keyword>
<reference evidence="1 2" key="1">
    <citation type="submission" date="2014-04" db="EMBL/GenBank/DDBJ databases">
        <title>Evolutionary Origins and Diversification of the Mycorrhizal Mutualists.</title>
        <authorList>
            <consortium name="DOE Joint Genome Institute"/>
            <consortium name="Mycorrhizal Genomics Consortium"/>
            <person name="Kohler A."/>
            <person name="Kuo A."/>
            <person name="Nagy L.G."/>
            <person name="Floudas D."/>
            <person name="Copeland A."/>
            <person name="Barry K.W."/>
            <person name="Cichocki N."/>
            <person name="Veneault-Fourrey C."/>
            <person name="LaButti K."/>
            <person name="Lindquist E.A."/>
            <person name="Lipzen A."/>
            <person name="Lundell T."/>
            <person name="Morin E."/>
            <person name="Murat C."/>
            <person name="Riley R."/>
            <person name="Ohm R."/>
            <person name="Sun H."/>
            <person name="Tunlid A."/>
            <person name="Henrissat B."/>
            <person name="Grigoriev I.V."/>
            <person name="Hibbett D.S."/>
            <person name="Martin F."/>
        </authorList>
    </citation>
    <scope>NUCLEOTIDE SEQUENCE [LARGE SCALE GENOMIC DNA]</scope>
    <source>
        <strain evidence="1 2">FD-317 M1</strain>
    </source>
</reference>
<gene>
    <name evidence="1" type="ORF">GYMLUDRAFT_251627</name>
</gene>
<dbReference type="HOGENOM" id="CLU_1713472_0_0_1"/>
<evidence type="ECO:0000313" key="2">
    <source>
        <dbReference type="Proteomes" id="UP000053593"/>
    </source>
</evidence>
<dbReference type="Proteomes" id="UP000053593">
    <property type="component" value="Unassembled WGS sequence"/>
</dbReference>
<proteinExistence type="predicted"/>
<protein>
    <submittedName>
        <fullName evidence="1">Uncharacterized protein</fullName>
    </submittedName>
</protein>